<dbReference type="STRING" id="1437425.CSEC_1822"/>
<feature type="domain" description="NIF system FeS cluster assembly NifU N-terminal" evidence="4">
    <location>
        <begin position="15"/>
        <end position="121"/>
    </location>
</feature>
<dbReference type="GO" id="GO:0051536">
    <property type="term" value="F:iron-sulfur cluster binding"/>
    <property type="evidence" value="ECO:0007669"/>
    <property type="project" value="InterPro"/>
</dbReference>
<dbReference type="Gene3D" id="3.90.1010.10">
    <property type="match status" value="1"/>
</dbReference>
<keyword evidence="6" id="KW-1185">Reference proteome</keyword>
<evidence type="ECO:0000313" key="5">
    <source>
        <dbReference type="EMBL" id="CDR34631.1"/>
    </source>
</evidence>
<dbReference type="eggNOG" id="COG0822">
    <property type="taxonomic scope" value="Bacteria"/>
</dbReference>
<reference evidence="5" key="2">
    <citation type="submission" date="2014-09" db="EMBL/GenBank/DDBJ databases">
        <title>Criblamydia sequanensis harbors a mega-plasmid encoding arsenite resistance.</title>
        <authorList>
            <person name="Bertelli C."/>
            <person name="Goesmann A."/>
            <person name="Greub G."/>
        </authorList>
    </citation>
    <scope>NUCLEOTIDE SEQUENCE [LARGE SCALE GENOMIC DNA]</scope>
    <source>
        <strain evidence="5">CRIB-18</strain>
    </source>
</reference>
<name>A0A090D015_9BACT</name>
<evidence type="ECO:0000256" key="2">
    <source>
        <dbReference type="ARBA" id="ARBA00023231"/>
    </source>
</evidence>
<organism evidence="5 6">
    <name type="scientific">Candidatus Criblamydia sequanensis CRIB-18</name>
    <dbReference type="NCBI Taxonomy" id="1437425"/>
    <lineage>
        <taxon>Bacteria</taxon>
        <taxon>Pseudomonadati</taxon>
        <taxon>Chlamydiota</taxon>
        <taxon>Chlamydiia</taxon>
        <taxon>Parachlamydiales</taxon>
        <taxon>Candidatus Criblamydiaceae</taxon>
        <taxon>Candidatus Criblamydia</taxon>
    </lineage>
</organism>
<dbReference type="InterPro" id="IPR001075">
    <property type="entry name" value="NIF_FeS_clus_asmbl_NifU_C"/>
</dbReference>
<dbReference type="OrthoDB" id="9808097at2"/>
<evidence type="ECO:0000313" key="6">
    <source>
        <dbReference type="Proteomes" id="UP000031552"/>
    </source>
</evidence>
<protein>
    <recommendedName>
        <fullName evidence="1">Nitrogen fixation protein NifU</fullName>
    </recommendedName>
</protein>
<dbReference type="EMBL" id="CCEJ010000008">
    <property type="protein sequence ID" value="CDR34631.1"/>
    <property type="molecule type" value="Genomic_DNA"/>
</dbReference>
<dbReference type="AlphaFoldDB" id="A0A090D015"/>
<dbReference type="SUPFAM" id="SSF82649">
    <property type="entry name" value="SufE/NifU"/>
    <property type="match status" value="1"/>
</dbReference>
<reference evidence="5" key="1">
    <citation type="submission" date="2013-12" db="EMBL/GenBank/DDBJ databases">
        <authorList>
            <person name="Linke B."/>
        </authorList>
    </citation>
    <scope>NUCLEOTIDE SEQUENCE [LARGE SCALE GENOMIC DNA]</scope>
    <source>
        <strain evidence="5">CRIB-18</strain>
    </source>
</reference>
<gene>
    <name evidence="5" type="primary">nifU</name>
    <name evidence="5" type="ORF">CSEC_1822</name>
</gene>
<dbReference type="InterPro" id="IPR002871">
    <property type="entry name" value="NIF_FeS_clus_asmbl_NifU_N"/>
</dbReference>
<comment type="caution">
    <text evidence="5">The sequence shown here is derived from an EMBL/GenBank/DDBJ whole genome shotgun (WGS) entry which is preliminary data.</text>
</comment>
<dbReference type="RefSeq" id="WP_041018132.1">
    <property type="nucleotide sequence ID" value="NZ_CCEJ010000008.1"/>
</dbReference>
<dbReference type="eggNOG" id="COG0694">
    <property type="taxonomic scope" value="Bacteria"/>
</dbReference>
<dbReference type="InterPro" id="IPR034904">
    <property type="entry name" value="FSCA_dom_sf"/>
</dbReference>
<accession>A0A090D015</accession>
<dbReference type="Pfam" id="PF01592">
    <property type="entry name" value="NifU_N"/>
    <property type="match status" value="1"/>
</dbReference>
<feature type="domain" description="NIF system FeS cluster assembly NifU C-terminal" evidence="3">
    <location>
        <begin position="186"/>
        <end position="251"/>
    </location>
</feature>
<dbReference type="GO" id="GO:0016226">
    <property type="term" value="P:iron-sulfur cluster assembly"/>
    <property type="evidence" value="ECO:0007669"/>
    <property type="project" value="InterPro"/>
</dbReference>
<dbReference type="SUPFAM" id="SSF117916">
    <property type="entry name" value="Fe-S cluster assembly (FSCA) domain-like"/>
    <property type="match status" value="1"/>
</dbReference>
<sequence length="264" mass="29789">MSLKELIDPFPWYRYSKKLRLKILNPRNFGFFNEEDAKNRSLRRVLGESGSIEEGNYILFYWLLDRDDGTIVDARYQLFGQTALIGALEGAIELIVGKNYDQASRITSDLIDKQLRDKPKEAAFPNETWPHLNLVLEAIDSAKEKCLDLPLPTSYSAPPISLGGTGEKSEVPNWKELVHEQKIAIIEKILDEDIRPYIALDAGGVKIVKILDSGQILIRYEGACTSCYSSIGTTLSFIQQTLRNKVHPDIELIPDVDFTSPYPA</sequence>
<evidence type="ECO:0000256" key="1">
    <source>
        <dbReference type="ARBA" id="ARBA00015278"/>
    </source>
</evidence>
<dbReference type="GO" id="GO:0005506">
    <property type="term" value="F:iron ion binding"/>
    <property type="evidence" value="ECO:0007669"/>
    <property type="project" value="InterPro"/>
</dbReference>
<proteinExistence type="predicted"/>
<evidence type="ECO:0000259" key="3">
    <source>
        <dbReference type="Pfam" id="PF01106"/>
    </source>
</evidence>
<dbReference type="Pfam" id="PF01106">
    <property type="entry name" value="NifU"/>
    <property type="match status" value="1"/>
</dbReference>
<keyword evidence="2" id="KW-0535">Nitrogen fixation</keyword>
<dbReference type="Proteomes" id="UP000031552">
    <property type="component" value="Unassembled WGS sequence"/>
</dbReference>
<dbReference type="Gene3D" id="3.30.300.130">
    <property type="entry name" value="Fe-S cluster assembly (FSCA)"/>
    <property type="match status" value="1"/>
</dbReference>
<evidence type="ECO:0000259" key="4">
    <source>
        <dbReference type="Pfam" id="PF01592"/>
    </source>
</evidence>